<name>A0A0R1UYD0_9LACO</name>
<dbReference type="STRING" id="417373.GCA_001570685_00666"/>
<evidence type="ECO:0000313" key="2">
    <source>
        <dbReference type="Proteomes" id="UP000051084"/>
    </source>
</evidence>
<dbReference type="PATRIC" id="fig|1423742.4.peg.304"/>
<dbReference type="AlphaFoldDB" id="A0A0R1UYD0"/>
<dbReference type="Proteomes" id="UP000051084">
    <property type="component" value="Unassembled WGS sequence"/>
</dbReference>
<dbReference type="EMBL" id="AZGC01000010">
    <property type="protein sequence ID" value="KRL96291.1"/>
    <property type="molecule type" value="Genomic_DNA"/>
</dbReference>
<organism evidence="1 2">
    <name type="scientific">Limosilactobacillus equigenerosi DSM 18793 = JCM 14505</name>
    <dbReference type="NCBI Taxonomy" id="1423742"/>
    <lineage>
        <taxon>Bacteria</taxon>
        <taxon>Bacillati</taxon>
        <taxon>Bacillota</taxon>
        <taxon>Bacilli</taxon>
        <taxon>Lactobacillales</taxon>
        <taxon>Lactobacillaceae</taxon>
        <taxon>Limosilactobacillus</taxon>
    </lineage>
</organism>
<protein>
    <recommendedName>
        <fullName evidence="3">FeS cluster biogenesis domain-containing protein</fullName>
    </recommendedName>
</protein>
<evidence type="ECO:0000313" key="1">
    <source>
        <dbReference type="EMBL" id="KRL96291.1"/>
    </source>
</evidence>
<dbReference type="RefSeq" id="WP_054652737.1">
    <property type="nucleotide sequence ID" value="NZ_AZGC01000010.1"/>
</dbReference>
<comment type="caution">
    <text evidence="1">The sequence shown here is derived from an EMBL/GenBank/DDBJ whole genome shotgun (WGS) entry which is preliminary data.</text>
</comment>
<evidence type="ECO:0008006" key="3">
    <source>
        <dbReference type="Google" id="ProtNLM"/>
    </source>
</evidence>
<dbReference type="OrthoDB" id="2309645at2"/>
<reference evidence="1 2" key="1">
    <citation type="journal article" date="2015" name="Genome Announc.">
        <title>Expanding the biotechnology potential of lactobacilli through comparative genomics of 213 strains and associated genera.</title>
        <authorList>
            <person name="Sun Z."/>
            <person name="Harris H.M."/>
            <person name="McCann A."/>
            <person name="Guo C."/>
            <person name="Argimon S."/>
            <person name="Zhang W."/>
            <person name="Yang X."/>
            <person name="Jeffery I.B."/>
            <person name="Cooney J.C."/>
            <person name="Kagawa T.F."/>
            <person name="Liu W."/>
            <person name="Song Y."/>
            <person name="Salvetti E."/>
            <person name="Wrobel A."/>
            <person name="Rasinkangas P."/>
            <person name="Parkhill J."/>
            <person name="Rea M.C."/>
            <person name="O'Sullivan O."/>
            <person name="Ritari J."/>
            <person name="Douillard F.P."/>
            <person name="Paul Ross R."/>
            <person name="Yang R."/>
            <person name="Briner A.E."/>
            <person name="Felis G.E."/>
            <person name="de Vos W.M."/>
            <person name="Barrangou R."/>
            <person name="Klaenhammer T.R."/>
            <person name="Caufield P.W."/>
            <person name="Cui Y."/>
            <person name="Zhang H."/>
            <person name="O'Toole P.W."/>
        </authorList>
    </citation>
    <scope>NUCLEOTIDE SEQUENCE [LARGE SCALE GENOMIC DNA]</scope>
    <source>
        <strain evidence="1 2">DSM 18793</strain>
    </source>
</reference>
<keyword evidence="2" id="KW-1185">Reference proteome</keyword>
<sequence>MELKITRAAHQALTAELGLKPGMGVKLMPRPDNTAPVDHKPHQAYALDNHPDRPVINVDVAGINYHINFPDSWFFENRVTTLDFDPEAGVIFDFTLIKDLGGASTNYEMFLM</sequence>
<proteinExistence type="predicted"/>
<gene>
    <name evidence="1" type="ORF">FC21_GL000290</name>
</gene>
<accession>A0A0R1UYD0</accession>